<dbReference type="Gene3D" id="1.20.5.3310">
    <property type="match status" value="1"/>
</dbReference>
<comment type="similarity">
    <text evidence="9">Belongs to the TatA/E family.</text>
</comment>
<evidence type="ECO:0000256" key="6">
    <source>
        <dbReference type="ARBA" id="ARBA00022989"/>
    </source>
</evidence>
<evidence type="ECO:0000256" key="7">
    <source>
        <dbReference type="ARBA" id="ARBA00023010"/>
    </source>
</evidence>
<dbReference type="PANTHER" id="PTHR42982:SF1">
    <property type="entry name" value="SEC-INDEPENDENT PROTEIN TRANSLOCASE PROTEIN TATA"/>
    <property type="match status" value="1"/>
</dbReference>
<evidence type="ECO:0000256" key="5">
    <source>
        <dbReference type="ARBA" id="ARBA00022927"/>
    </source>
</evidence>
<dbReference type="PANTHER" id="PTHR42982">
    <property type="entry name" value="SEC-INDEPENDENT PROTEIN TRANSLOCASE PROTEIN TATA"/>
    <property type="match status" value="1"/>
</dbReference>
<dbReference type="AlphaFoldDB" id="A0AA45WYI5"/>
<keyword evidence="8 9" id="KW-0472">Membrane</keyword>
<dbReference type="GO" id="GO:0043953">
    <property type="term" value="P:protein transport by the Tat complex"/>
    <property type="evidence" value="ECO:0007669"/>
    <property type="project" value="UniProtKB-UniRule"/>
</dbReference>
<dbReference type="PRINTS" id="PR01506">
    <property type="entry name" value="TATBPROTEIN"/>
</dbReference>
<dbReference type="Pfam" id="PF02416">
    <property type="entry name" value="TatA_B_E"/>
    <property type="match status" value="1"/>
</dbReference>
<comment type="subcellular location">
    <subcellularLocation>
        <location evidence="1 9">Cell membrane</location>
        <topology evidence="1 9">Single-pass membrane protein</topology>
    </subcellularLocation>
</comment>
<feature type="transmembrane region" description="Helical" evidence="9">
    <location>
        <begin position="12"/>
        <end position="31"/>
    </location>
</feature>
<evidence type="ECO:0000256" key="4">
    <source>
        <dbReference type="ARBA" id="ARBA00022692"/>
    </source>
</evidence>
<keyword evidence="7 9" id="KW-0811">Translocation</keyword>
<keyword evidence="2 9" id="KW-0813">Transport</keyword>
<evidence type="ECO:0000256" key="1">
    <source>
        <dbReference type="ARBA" id="ARBA00004162"/>
    </source>
</evidence>
<sequence length="68" mass="7425">MGTENEVKKMGFGRIGFQELLVVFGIALLIFGPSKVPEIGKAIGNGIGEFRKASREITKSIDIEDNKE</sequence>
<name>A0AA45WYI5_9CLOT</name>
<keyword evidence="6 9" id="KW-1133">Transmembrane helix</keyword>
<reference evidence="10" key="1">
    <citation type="submission" date="2017-05" db="EMBL/GenBank/DDBJ databases">
        <authorList>
            <person name="Varghese N."/>
            <person name="Submissions S."/>
        </authorList>
    </citation>
    <scope>NUCLEOTIDE SEQUENCE</scope>
    <source>
        <strain evidence="10">Su22</strain>
    </source>
</reference>
<evidence type="ECO:0000256" key="9">
    <source>
        <dbReference type="HAMAP-Rule" id="MF_00236"/>
    </source>
</evidence>
<gene>
    <name evidence="9" type="primary">tatA</name>
    <name evidence="10" type="ORF">SAMN06296020_11153</name>
</gene>
<organism evidence="10 11">
    <name type="scientific">Anoxynatronum buryatiense</name>
    <dbReference type="NCBI Taxonomy" id="489973"/>
    <lineage>
        <taxon>Bacteria</taxon>
        <taxon>Bacillati</taxon>
        <taxon>Bacillota</taxon>
        <taxon>Clostridia</taxon>
        <taxon>Eubacteriales</taxon>
        <taxon>Clostridiaceae</taxon>
        <taxon>Anoxynatronum</taxon>
    </lineage>
</organism>
<evidence type="ECO:0000256" key="3">
    <source>
        <dbReference type="ARBA" id="ARBA00022475"/>
    </source>
</evidence>
<protein>
    <recommendedName>
        <fullName evidence="9">Sec-independent protein translocase protein TatA</fullName>
    </recommendedName>
</protein>
<comment type="subunit">
    <text evidence="9">Forms a complex with TatC.</text>
</comment>
<keyword evidence="5 9" id="KW-0653">Protein transport</keyword>
<evidence type="ECO:0000313" key="10">
    <source>
        <dbReference type="EMBL" id="SMP63652.1"/>
    </source>
</evidence>
<dbReference type="NCBIfam" id="TIGR01411">
    <property type="entry name" value="tatAE"/>
    <property type="match status" value="1"/>
</dbReference>
<keyword evidence="4 9" id="KW-0812">Transmembrane</keyword>
<dbReference type="NCBIfam" id="NF011430">
    <property type="entry name" value="PRK14861.1"/>
    <property type="match status" value="1"/>
</dbReference>
<dbReference type="HAMAP" id="MF_00236">
    <property type="entry name" value="TatA_E"/>
    <property type="match status" value="1"/>
</dbReference>
<evidence type="ECO:0000256" key="2">
    <source>
        <dbReference type="ARBA" id="ARBA00022448"/>
    </source>
</evidence>
<dbReference type="GO" id="GO:0033281">
    <property type="term" value="C:TAT protein transport complex"/>
    <property type="evidence" value="ECO:0007669"/>
    <property type="project" value="UniProtKB-UniRule"/>
</dbReference>
<evidence type="ECO:0000256" key="8">
    <source>
        <dbReference type="ARBA" id="ARBA00023136"/>
    </source>
</evidence>
<dbReference type="Proteomes" id="UP001158066">
    <property type="component" value="Unassembled WGS sequence"/>
</dbReference>
<accession>A0AA45WYI5</accession>
<dbReference type="InterPro" id="IPR006312">
    <property type="entry name" value="TatA/E"/>
</dbReference>
<comment type="function">
    <text evidence="9">Part of the twin-arginine translocation (Tat) system that transports large folded proteins containing a characteristic twin-arginine motif in their signal peptide across membranes. TatA could form the protein-conducting channel of the Tat system.</text>
</comment>
<keyword evidence="11" id="KW-1185">Reference proteome</keyword>
<dbReference type="RefSeq" id="WP_283409974.1">
    <property type="nucleotide sequence ID" value="NZ_FXUF01000011.1"/>
</dbReference>
<evidence type="ECO:0000313" key="11">
    <source>
        <dbReference type="Proteomes" id="UP001158066"/>
    </source>
</evidence>
<keyword evidence="3 9" id="KW-1003">Cell membrane</keyword>
<dbReference type="EMBL" id="FXUF01000011">
    <property type="protein sequence ID" value="SMP63652.1"/>
    <property type="molecule type" value="Genomic_DNA"/>
</dbReference>
<dbReference type="InterPro" id="IPR003369">
    <property type="entry name" value="TatA/B/E"/>
</dbReference>
<dbReference type="GO" id="GO:0008320">
    <property type="term" value="F:protein transmembrane transporter activity"/>
    <property type="evidence" value="ECO:0007669"/>
    <property type="project" value="UniProtKB-UniRule"/>
</dbReference>
<proteinExistence type="inferred from homology"/>
<comment type="caution">
    <text evidence="10">The sequence shown here is derived from an EMBL/GenBank/DDBJ whole genome shotgun (WGS) entry which is preliminary data.</text>
</comment>